<dbReference type="WBParaSite" id="ECPE_0000143101-mRNA-1">
    <property type="protein sequence ID" value="ECPE_0000143101-mRNA-1"/>
    <property type="gene ID" value="ECPE_0000143101"/>
</dbReference>
<name>A0A183A396_9TREM</name>
<evidence type="ECO:0000313" key="3">
    <source>
        <dbReference type="WBParaSite" id="ECPE_0000143101-mRNA-1"/>
    </source>
</evidence>
<dbReference type="SUPFAM" id="SSF56655">
    <property type="entry name" value="Carbohydrate phosphatase"/>
    <property type="match status" value="1"/>
</dbReference>
<dbReference type="OrthoDB" id="9977309at2759"/>
<reference evidence="3" key="1">
    <citation type="submission" date="2016-06" db="UniProtKB">
        <authorList>
            <consortium name="WormBaseParasite"/>
        </authorList>
    </citation>
    <scope>IDENTIFICATION</scope>
</reference>
<dbReference type="AlphaFoldDB" id="A0A183A396"/>
<evidence type="ECO:0000313" key="1">
    <source>
        <dbReference type="EMBL" id="VDP38855.1"/>
    </source>
</evidence>
<proteinExistence type="predicted"/>
<evidence type="ECO:0000313" key="2">
    <source>
        <dbReference type="Proteomes" id="UP000272942"/>
    </source>
</evidence>
<accession>A0A183A396</accession>
<gene>
    <name evidence="1" type="ORF">ECPE_LOCUS1431</name>
</gene>
<reference evidence="1 2" key="2">
    <citation type="submission" date="2018-11" db="EMBL/GenBank/DDBJ databases">
        <authorList>
            <consortium name="Pathogen Informatics"/>
        </authorList>
    </citation>
    <scope>NUCLEOTIDE SEQUENCE [LARGE SCALE GENOMIC DNA]</scope>
    <source>
        <strain evidence="1 2">Egypt</strain>
    </source>
</reference>
<organism evidence="3">
    <name type="scientific">Echinostoma caproni</name>
    <dbReference type="NCBI Taxonomy" id="27848"/>
    <lineage>
        <taxon>Eukaryota</taxon>
        <taxon>Metazoa</taxon>
        <taxon>Spiralia</taxon>
        <taxon>Lophotrochozoa</taxon>
        <taxon>Platyhelminthes</taxon>
        <taxon>Trematoda</taxon>
        <taxon>Digenea</taxon>
        <taxon>Plagiorchiida</taxon>
        <taxon>Echinostomata</taxon>
        <taxon>Echinostomatoidea</taxon>
        <taxon>Echinostomatidae</taxon>
        <taxon>Echinostoma</taxon>
    </lineage>
</organism>
<protein>
    <submittedName>
        <fullName evidence="3">HTH lysR-type domain-containing protein</fullName>
    </submittedName>
</protein>
<dbReference type="Gene3D" id="3.30.540.10">
    <property type="entry name" value="Fructose-1,6-Bisphosphatase, subunit A, domain 1"/>
    <property type="match status" value="1"/>
</dbReference>
<dbReference type="EMBL" id="UZAN01009008">
    <property type="protein sequence ID" value="VDP38855.1"/>
    <property type="molecule type" value="Genomic_DNA"/>
</dbReference>
<dbReference type="Proteomes" id="UP000272942">
    <property type="component" value="Unassembled WGS sequence"/>
</dbReference>
<keyword evidence="2" id="KW-1185">Reference proteome</keyword>
<sequence>MSSSSDSCPSLLSFLEALVLCSEKAATIARLVKLEYGGFQSLVQQKLGAEANSRFSMDVKTLADVLIQEVVRFDLKKLEAIFGL</sequence>